<dbReference type="SUPFAM" id="SSF81383">
    <property type="entry name" value="F-box domain"/>
    <property type="match status" value="1"/>
</dbReference>
<keyword evidence="3" id="KW-1185">Reference proteome</keyword>
<gene>
    <name evidence="2" type="ORF">TIFTF001_022875</name>
</gene>
<dbReference type="Proteomes" id="UP001187192">
    <property type="component" value="Unassembled WGS sequence"/>
</dbReference>
<dbReference type="EMBL" id="BTGU01000047">
    <property type="protein sequence ID" value="GMN53740.1"/>
    <property type="molecule type" value="Genomic_DNA"/>
</dbReference>
<dbReference type="PANTHER" id="PTHR31672">
    <property type="entry name" value="BNACNNG10540D PROTEIN"/>
    <property type="match status" value="1"/>
</dbReference>
<sequence length="162" mass="18440">MKQETGLGRFVSFDNYLPEEIIKEILLRLDIKSLRRIECVCKSWQTLIRQPSFINNHLKRQPPSVLLIGNLSAKPSYDSLINDFDFLASCRSDSLDHGVQRYDFPPWLIVESSDNGVLLLSDVRKTFYDCLWNPATGELKTLPSPSTCLQHCTIIIDLLGLG</sequence>
<evidence type="ECO:0000313" key="3">
    <source>
        <dbReference type="Proteomes" id="UP001187192"/>
    </source>
</evidence>
<dbReference type="PROSITE" id="PS50181">
    <property type="entry name" value="FBOX"/>
    <property type="match status" value="1"/>
</dbReference>
<dbReference type="AlphaFoldDB" id="A0AA88DD61"/>
<dbReference type="PANTHER" id="PTHR31672:SF13">
    <property type="entry name" value="F-BOX PROTEIN CPR30-LIKE"/>
    <property type="match status" value="1"/>
</dbReference>
<dbReference type="Gene3D" id="1.20.1280.50">
    <property type="match status" value="1"/>
</dbReference>
<dbReference type="CDD" id="cd22157">
    <property type="entry name" value="F-box_AtFBW1-like"/>
    <property type="match status" value="1"/>
</dbReference>
<name>A0AA88DD61_FICCA</name>
<organism evidence="2 3">
    <name type="scientific">Ficus carica</name>
    <name type="common">Common fig</name>
    <dbReference type="NCBI Taxonomy" id="3494"/>
    <lineage>
        <taxon>Eukaryota</taxon>
        <taxon>Viridiplantae</taxon>
        <taxon>Streptophyta</taxon>
        <taxon>Embryophyta</taxon>
        <taxon>Tracheophyta</taxon>
        <taxon>Spermatophyta</taxon>
        <taxon>Magnoliopsida</taxon>
        <taxon>eudicotyledons</taxon>
        <taxon>Gunneridae</taxon>
        <taxon>Pentapetalae</taxon>
        <taxon>rosids</taxon>
        <taxon>fabids</taxon>
        <taxon>Rosales</taxon>
        <taxon>Moraceae</taxon>
        <taxon>Ficeae</taxon>
        <taxon>Ficus</taxon>
    </lineage>
</organism>
<dbReference type="InterPro" id="IPR036047">
    <property type="entry name" value="F-box-like_dom_sf"/>
</dbReference>
<accession>A0AA88DD61</accession>
<dbReference type="Pfam" id="PF00646">
    <property type="entry name" value="F-box"/>
    <property type="match status" value="1"/>
</dbReference>
<protein>
    <recommendedName>
        <fullName evidence="1">F-box domain-containing protein</fullName>
    </recommendedName>
</protein>
<evidence type="ECO:0000313" key="2">
    <source>
        <dbReference type="EMBL" id="GMN53740.1"/>
    </source>
</evidence>
<proteinExistence type="predicted"/>
<dbReference type="InterPro" id="IPR050796">
    <property type="entry name" value="SCF_F-box_component"/>
</dbReference>
<reference evidence="2" key="1">
    <citation type="submission" date="2023-07" db="EMBL/GenBank/DDBJ databases">
        <title>draft genome sequence of fig (Ficus carica).</title>
        <authorList>
            <person name="Takahashi T."/>
            <person name="Nishimura K."/>
        </authorList>
    </citation>
    <scope>NUCLEOTIDE SEQUENCE</scope>
</reference>
<dbReference type="InterPro" id="IPR001810">
    <property type="entry name" value="F-box_dom"/>
</dbReference>
<comment type="caution">
    <text evidence="2">The sequence shown here is derived from an EMBL/GenBank/DDBJ whole genome shotgun (WGS) entry which is preliminary data.</text>
</comment>
<evidence type="ECO:0000259" key="1">
    <source>
        <dbReference type="PROSITE" id="PS50181"/>
    </source>
</evidence>
<dbReference type="SMART" id="SM00256">
    <property type="entry name" value="FBOX"/>
    <property type="match status" value="1"/>
</dbReference>
<feature type="domain" description="F-box" evidence="1">
    <location>
        <begin position="11"/>
        <end position="61"/>
    </location>
</feature>